<keyword evidence="3" id="KW-0732">Signal</keyword>
<sequence>MKRTMITTLLASVLLFAGGCSDNFDDSALWKGVDEIYNQLTELEKQADELNGQVRLLASVVNGGVITSITQDAEGNDVVRFKGADNVEHSVTVATKDDVTTAPILGTKEDGGVLYWTTTAGGKTDFLKDTDGAKIPVAGRTPEVAVDKEGYWTVNGRRLTDAAGSPLKAEGKERSLITGISRDANGNAVFTLGDGSTVSAPVFDAFNIVLKVGDTVLGDEYVVEDASQPLTIGYEITGEKAGETILRIMRAEKLTATADTAAGTIAVAFGNAFEEGSFAVMLCDTEENVLIRVVRLAAKSAKPEYYGIKTAEDLRKFAEAVNSGRSYDRYRDESGDVVLLGDIDMTGTTEWTPIGTAENPFTGKFDGKGYALKNIDWTADAAKSTAHGLFGVLNRATVRNLTVGAAGDKLTVRGTAGAGTAVAGVAAFATESVIESVTNNVSISFEAEDPAGTLVMLAGIAGQMTGTTIGGTSAAVKCANNGDITTGPIANTANGGTGMQVGGICAYIKSAENNLIGYCTNNGRVNAPSGRGGGLAGTFEKGTIANSLNNGLVEDDAAGQYAGQKDKYGIKRMGGLVGGSTTTGCVIENCNNLGNVITHLGCRTGGFSGHNLGTIRNCKNTGAIIGNVTVDGTNLHGPGWACGYNQSASLIKGCIGNGFVGDYDTYKDAPTTAPAAMHTTAVCHKQSNYDTEENTVDWSLPAYYDWELKQSVQLHPGVKYTYYEFTNLPRKMHVLELDLTNDAVEISTSMADDIVPNPNGNNNSNNGKNIRETLSENCARKRAEGQEILAGFNTGFFNSHDGFPRGLHIEEGRPDFVNNKTVRTSLTNHANAFTVFKDRTASCGKKVFTGKIEVGGAEYEYYSINDTILRQGSVSQEANLYTARYKKTPHPGTPSLTNPLLKKALYVVAKNTSGNPMTVNDGWFEATVTRIDDGRTTPLAEAPYLTTLDEWAVQLTGATAEAFAAKLSVGSTLRIRADVAVDGVTKPIVTQNSTMYHLLADGVDKNLSSSVYDPMTYVGVDQAGTKVHFFVIDGRQDWVSMGVKFYEMVRIAQKFGCWNVTRFDGGGSTTLWLYTDGAGKVVNKPSDSKGERSCMNYMHVRIKQ</sequence>
<name>A0A1H3YAG5_9BACT</name>
<reference evidence="6 7" key="1">
    <citation type="submission" date="2016-10" db="EMBL/GenBank/DDBJ databases">
        <authorList>
            <person name="de Groot N.N."/>
        </authorList>
    </citation>
    <scope>NUCLEOTIDE SEQUENCE [LARGE SCALE GENOMIC DNA]</scope>
    <source>
        <strain evidence="6 7">DSM 25383</strain>
    </source>
</reference>
<evidence type="ECO:0000256" key="1">
    <source>
        <dbReference type="SAM" id="Coils"/>
    </source>
</evidence>
<feature type="signal peptide" evidence="3">
    <location>
        <begin position="1"/>
        <end position="17"/>
    </location>
</feature>
<protein>
    <recommendedName>
        <fullName evidence="8">Phosphodiester glycosidase domain-containing protein</fullName>
    </recommendedName>
</protein>
<feature type="region of interest" description="Disordered" evidence="2">
    <location>
        <begin position="751"/>
        <end position="770"/>
    </location>
</feature>
<dbReference type="InterPro" id="IPR032149">
    <property type="entry name" value="DUF4988"/>
</dbReference>
<evidence type="ECO:0000313" key="7">
    <source>
        <dbReference type="Proteomes" id="UP000183253"/>
    </source>
</evidence>
<dbReference type="Proteomes" id="UP000183253">
    <property type="component" value="Unassembled WGS sequence"/>
</dbReference>
<dbReference type="RefSeq" id="WP_083355382.1">
    <property type="nucleotide sequence ID" value="NZ_FNRI01000001.1"/>
</dbReference>
<gene>
    <name evidence="6" type="ORF">SAMN05444145_101492</name>
</gene>
<dbReference type="OrthoDB" id="1003050at2"/>
<feature type="coiled-coil region" evidence="1">
    <location>
        <begin position="33"/>
        <end position="60"/>
    </location>
</feature>
<dbReference type="AlphaFoldDB" id="A0A1H3YAG5"/>
<dbReference type="PANTHER" id="PTHR40446">
    <property type="entry name" value="N-ACETYLGLUCOSAMINE-1-PHOSPHODIESTER ALPHA-N-ACETYLGLUCOSAMINIDASE"/>
    <property type="match status" value="1"/>
</dbReference>
<dbReference type="InterPro" id="IPR018711">
    <property type="entry name" value="NAGPA"/>
</dbReference>
<feature type="domain" description="Phosphodiester glycosidase" evidence="4">
    <location>
        <begin position="998"/>
        <end position="1099"/>
    </location>
</feature>
<evidence type="ECO:0008006" key="8">
    <source>
        <dbReference type="Google" id="ProtNLM"/>
    </source>
</evidence>
<dbReference type="Gene3D" id="2.160.20.110">
    <property type="match status" value="2"/>
</dbReference>
<proteinExistence type="predicted"/>
<feature type="domain" description="DUF4988" evidence="5">
    <location>
        <begin position="29"/>
        <end position="155"/>
    </location>
</feature>
<feature type="chain" id="PRO_5010281790" description="Phosphodiester glycosidase domain-containing protein" evidence="3">
    <location>
        <begin position="18"/>
        <end position="1104"/>
    </location>
</feature>
<accession>A0A1H3YAG5</accession>
<dbReference type="Pfam" id="PF16378">
    <property type="entry name" value="DUF4988"/>
    <property type="match status" value="1"/>
</dbReference>
<keyword evidence="7" id="KW-1185">Reference proteome</keyword>
<evidence type="ECO:0000256" key="3">
    <source>
        <dbReference type="SAM" id="SignalP"/>
    </source>
</evidence>
<dbReference type="Pfam" id="PF09992">
    <property type="entry name" value="NAGPA"/>
    <property type="match status" value="1"/>
</dbReference>
<dbReference type="PROSITE" id="PS51257">
    <property type="entry name" value="PROKAR_LIPOPROTEIN"/>
    <property type="match status" value="1"/>
</dbReference>
<evidence type="ECO:0000313" key="6">
    <source>
        <dbReference type="EMBL" id="SEA08526.1"/>
    </source>
</evidence>
<evidence type="ECO:0000259" key="4">
    <source>
        <dbReference type="Pfam" id="PF09992"/>
    </source>
</evidence>
<keyword evidence="1" id="KW-0175">Coiled coil</keyword>
<dbReference type="STRING" id="1033731.SAMN05444145_101492"/>
<evidence type="ECO:0000259" key="5">
    <source>
        <dbReference type="Pfam" id="PF16378"/>
    </source>
</evidence>
<feature type="compositionally biased region" description="Low complexity" evidence="2">
    <location>
        <begin position="756"/>
        <end position="768"/>
    </location>
</feature>
<dbReference type="EMBL" id="FNRI01000001">
    <property type="protein sequence ID" value="SEA08526.1"/>
    <property type="molecule type" value="Genomic_DNA"/>
</dbReference>
<organism evidence="6 7">
    <name type="scientific">Alistipes timonensis JC136</name>
    <dbReference type="NCBI Taxonomy" id="1033731"/>
    <lineage>
        <taxon>Bacteria</taxon>
        <taxon>Pseudomonadati</taxon>
        <taxon>Bacteroidota</taxon>
        <taxon>Bacteroidia</taxon>
        <taxon>Bacteroidales</taxon>
        <taxon>Rikenellaceae</taxon>
        <taxon>Alistipes</taxon>
    </lineage>
</organism>
<evidence type="ECO:0000256" key="2">
    <source>
        <dbReference type="SAM" id="MobiDB-lite"/>
    </source>
</evidence>
<dbReference type="PANTHER" id="PTHR40446:SF2">
    <property type="entry name" value="N-ACETYLGLUCOSAMINE-1-PHOSPHODIESTER ALPHA-N-ACETYLGLUCOSAMINIDASE"/>
    <property type="match status" value="1"/>
</dbReference>